<evidence type="ECO:0000313" key="2">
    <source>
        <dbReference type="Proteomes" id="UP000297318"/>
    </source>
</evidence>
<keyword evidence="2" id="KW-1185">Reference proteome</keyword>
<sequence length="296" mass="31166">MRSIADHLRAAAEDRADGKTLIKAADVLESYARAPGTRAEASRVGRIVTTGVVDVIGQGLHDVYLEAPHDDSDSSLFGSPVENRYALCVLLVAASSDDADLATRAAASSAALVPLVADLPSDEAESLLHVATLLAGSTPAEELAEAARERLRREPATPGRAWAESLGLDLPLARWEIAIEVPGELRVLLSVRDLPGRSTSFSVSMTRTTRWTTMLGTEIARPGTTTAYEHHSDPSIAGEVEVAASIEDVPRLLASLQLASPGIALDLAAAKVRAYPARLITAADKKRVVAWVAGAA</sequence>
<accession>A0A4Z1E2E2</accession>
<name>A0A4Z1E2E2_9MICO</name>
<evidence type="ECO:0000313" key="1">
    <source>
        <dbReference type="EMBL" id="TGO05198.1"/>
    </source>
</evidence>
<dbReference type="AlphaFoldDB" id="A0A4Z1E2E2"/>
<dbReference type="Proteomes" id="UP000297318">
    <property type="component" value="Unassembled WGS sequence"/>
</dbReference>
<organism evidence="1 2">
    <name type="scientific">Serinibacter arcticus</name>
    <dbReference type="NCBI Taxonomy" id="1655435"/>
    <lineage>
        <taxon>Bacteria</taxon>
        <taxon>Bacillati</taxon>
        <taxon>Actinomycetota</taxon>
        <taxon>Actinomycetes</taxon>
        <taxon>Micrococcales</taxon>
        <taxon>Beutenbergiaceae</taxon>
        <taxon>Serinibacter</taxon>
    </lineage>
</organism>
<protein>
    <submittedName>
        <fullName evidence="1">Uncharacterized protein</fullName>
    </submittedName>
</protein>
<gene>
    <name evidence="1" type="ORF">SERN_1202</name>
</gene>
<dbReference type="OrthoDB" id="5186990at2"/>
<proteinExistence type="predicted"/>
<dbReference type="EMBL" id="RHPJ01000002">
    <property type="protein sequence ID" value="TGO05198.1"/>
    <property type="molecule type" value="Genomic_DNA"/>
</dbReference>
<reference evidence="1 2" key="1">
    <citation type="submission" date="2018-11" db="EMBL/GenBank/DDBJ databases">
        <title>Complete genome sequencing of the Actinobacteria Serinibacter sp. K3-2.</title>
        <authorList>
            <person name="Rakitin A.L."/>
            <person name="Beletsky A.V."/>
            <person name="Mardanov A.V."/>
            <person name="Ravin N.V."/>
            <person name="Gromova A.S."/>
            <person name="Filippova S.N."/>
            <person name="Gal'Chenko V.F."/>
        </authorList>
    </citation>
    <scope>NUCLEOTIDE SEQUENCE [LARGE SCALE GENOMIC DNA]</scope>
    <source>
        <strain evidence="1 2">K3-2</strain>
    </source>
</reference>
<dbReference type="RefSeq" id="WP_135849239.1">
    <property type="nucleotide sequence ID" value="NZ_RHPJ01000002.1"/>
</dbReference>
<comment type="caution">
    <text evidence="1">The sequence shown here is derived from an EMBL/GenBank/DDBJ whole genome shotgun (WGS) entry which is preliminary data.</text>
</comment>